<evidence type="ECO:0000313" key="5">
    <source>
        <dbReference type="Proteomes" id="UP000761380"/>
    </source>
</evidence>
<dbReference type="InterPro" id="IPR001638">
    <property type="entry name" value="Solute-binding_3/MltF_N"/>
</dbReference>
<reference evidence="4" key="1">
    <citation type="submission" date="2019-04" db="EMBL/GenBank/DDBJ databases">
        <title>Evolution of Biomass-Degrading Anaerobic Consortia Revealed by Metagenomics.</title>
        <authorList>
            <person name="Peng X."/>
        </authorList>
    </citation>
    <scope>NUCLEOTIDE SEQUENCE</scope>
    <source>
        <strain evidence="4">SIG240</strain>
    </source>
</reference>
<dbReference type="SUPFAM" id="SSF53850">
    <property type="entry name" value="Periplasmic binding protein-like II"/>
    <property type="match status" value="2"/>
</dbReference>
<name>A0A927WH60_SELRU</name>
<keyword evidence="1" id="KW-0732">Signal</keyword>
<dbReference type="EMBL" id="SVBY01000005">
    <property type="protein sequence ID" value="MBE6091787.1"/>
    <property type="molecule type" value="Genomic_DNA"/>
</dbReference>
<evidence type="ECO:0000256" key="1">
    <source>
        <dbReference type="ARBA" id="ARBA00022729"/>
    </source>
</evidence>
<dbReference type="PANTHER" id="PTHR35936">
    <property type="entry name" value="MEMBRANE-BOUND LYTIC MUREIN TRANSGLYCOSYLASE F"/>
    <property type="match status" value="1"/>
</dbReference>
<feature type="domain" description="Solute-binding protein family 3/N-terminal" evidence="3">
    <location>
        <begin position="261"/>
        <end position="470"/>
    </location>
</feature>
<keyword evidence="2" id="KW-0812">Transmembrane</keyword>
<proteinExistence type="predicted"/>
<feature type="transmembrane region" description="Helical" evidence="2">
    <location>
        <begin position="492"/>
        <end position="515"/>
    </location>
</feature>
<organism evidence="4 5">
    <name type="scientific">Selenomonas ruminantium</name>
    <dbReference type="NCBI Taxonomy" id="971"/>
    <lineage>
        <taxon>Bacteria</taxon>
        <taxon>Bacillati</taxon>
        <taxon>Bacillota</taxon>
        <taxon>Negativicutes</taxon>
        <taxon>Selenomonadales</taxon>
        <taxon>Selenomonadaceae</taxon>
        <taxon>Selenomonas</taxon>
    </lineage>
</organism>
<gene>
    <name evidence="4" type="ORF">E7201_01195</name>
</gene>
<evidence type="ECO:0000259" key="3">
    <source>
        <dbReference type="SMART" id="SM00062"/>
    </source>
</evidence>
<keyword evidence="2" id="KW-1133">Transmembrane helix</keyword>
<protein>
    <submittedName>
        <fullName evidence="4">Transporter substrate-binding domain-containing protein</fullName>
    </submittedName>
</protein>
<dbReference type="AlphaFoldDB" id="A0A927WH60"/>
<dbReference type="SMART" id="SM00062">
    <property type="entry name" value="PBPb"/>
    <property type="match status" value="1"/>
</dbReference>
<sequence>MRIFSRKIPLCALLFLLLGIFLPARMMAMAELKVGYVPGTGFLEEDMPGHMRGNGYEYMEFLSGFLGAKFSYVPCVNWWEAGAKLENHEIDLLPAMPGNYKTLPFAMRTDHVIARFPMELVVQDDFAGGHVRLGTLDYNYPTPSLAKAAQEHGFSYELISFSDPLEMKQAFAARQLDGFVQPLLHPEKSERVLAIFDRVSYRLLVHRDRPELLAQVNAAQDSLLLNQPNIRNRLNDKYERAKGFPLVLSPAEKAYLQEKGTFHVAVLMRTKPYFYRDEEGNWAGATQALLNQLEQDLGITIELVEVNSLNELHRLLSRGTIDFVADVPCDFSWLDSLGLMPTQSYLEIGYVPVTRHGAQSSRPPKAAVVEGNFETAAFTMTQYPREQIISRNSWEECFAAVGSGLADVTYAPRATVPYLMEAVSAYNLSADTESIFLESVSLGVAKEANPLLWQILDKEINHLPPRLAAESLSQTAHENVHHLNPVYLLYHYPLQAALLIFLIMGSLAGIIYYRFRQQKRKLTAMEEKT</sequence>
<dbReference type="Proteomes" id="UP000761380">
    <property type="component" value="Unassembled WGS sequence"/>
</dbReference>
<keyword evidence="2" id="KW-0472">Membrane</keyword>
<accession>A0A927WH60</accession>
<dbReference type="Gene3D" id="3.40.190.10">
    <property type="entry name" value="Periplasmic binding protein-like II"/>
    <property type="match status" value="4"/>
</dbReference>
<evidence type="ECO:0000256" key="2">
    <source>
        <dbReference type="SAM" id="Phobius"/>
    </source>
</evidence>
<comment type="caution">
    <text evidence="4">The sequence shown here is derived from an EMBL/GenBank/DDBJ whole genome shotgun (WGS) entry which is preliminary data.</text>
</comment>
<evidence type="ECO:0000313" key="4">
    <source>
        <dbReference type="EMBL" id="MBE6091787.1"/>
    </source>
</evidence>